<dbReference type="EMBL" id="CCDI010000002">
    <property type="protein sequence ID" value="CDQ23998.1"/>
    <property type="molecule type" value="Genomic_DNA"/>
</dbReference>
<dbReference type="Pfam" id="PF12728">
    <property type="entry name" value="HTH_17"/>
    <property type="match status" value="1"/>
</dbReference>
<keyword evidence="3" id="KW-1185">Reference proteome</keyword>
<feature type="domain" description="Helix-turn-helix" evidence="1">
    <location>
        <begin position="12"/>
        <end position="60"/>
    </location>
</feature>
<dbReference type="Gene3D" id="3.90.105.50">
    <property type="match status" value="1"/>
</dbReference>
<dbReference type="AlphaFoldDB" id="A0A024P5E0"/>
<protein>
    <submittedName>
        <fullName evidence="2">DNA binding domain, excisionase family</fullName>
    </submittedName>
</protein>
<comment type="caution">
    <text evidence="2">The sequence shown here is derived from an EMBL/GenBank/DDBJ whole genome shotgun (WGS) entry which is preliminary data.</text>
</comment>
<dbReference type="GO" id="GO:0003677">
    <property type="term" value="F:DNA binding"/>
    <property type="evidence" value="ECO:0007669"/>
    <property type="project" value="InterPro"/>
</dbReference>
<sequence>MIKGTRTVIHMYLTIEETSEYLELPEDYLRHLILNNKIKAIYDGKQYLINKNQFQNHLEQMESYREVIQEYLREPLPEDPDVKDED</sequence>
<evidence type="ECO:0000259" key="1">
    <source>
        <dbReference type="Pfam" id="PF12728"/>
    </source>
</evidence>
<dbReference type="InterPro" id="IPR041657">
    <property type="entry name" value="HTH_17"/>
</dbReference>
<evidence type="ECO:0000313" key="3">
    <source>
        <dbReference type="Proteomes" id="UP000028868"/>
    </source>
</evidence>
<organism evidence="2 3">
    <name type="scientific">Halobacillus karajensis</name>
    <dbReference type="NCBI Taxonomy" id="195088"/>
    <lineage>
        <taxon>Bacteria</taxon>
        <taxon>Bacillati</taxon>
        <taxon>Bacillota</taxon>
        <taxon>Bacilli</taxon>
        <taxon>Bacillales</taxon>
        <taxon>Bacillaceae</taxon>
        <taxon>Halobacillus</taxon>
    </lineage>
</organism>
<reference evidence="2 3" key="2">
    <citation type="submission" date="2014-05" db="EMBL/GenBank/DDBJ databases">
        <title>Draft genome sequence of Halobacillus karajensis HK-03.</title>
        <authorList>
            <person name="Khelaifia S."/>
            <person name="Croce O."/>
            <person name="Lagier J.C."/>
            <person name="Raoult D."/>
        </authorList>
    </citation>
    <scope>NUCLEOTIDE SEQUENCE [LARGE SCALE GENOMIC DNA]</scope>
    <source>
        <strain evidence="2 3">HD-03</strain>
    </source>
</reference>
<dbReference type="Proteomes" id="UP000028868">
    <property type="component" value="Unassembled WGS sequence"/>
</dbReference>
<accession>A0A024P5E0</accession>
<dbReference type="InterPro" id="IPR038148">
    <property type="entry name" value="Tn1545/Tn916_Xis"/>
</dbReference>
<proteinExistence type="predicted"/>
<reference evidence="3" key="1">
    <citation type="submission" date="2014-03" db="EMBL/GenBank/DDBJ databases">
        <authorList>
            <person name="Urmite Genomes U."/>
        </authorList>
    </citation>
    <scope>NUCLEOTIDE SEQUENCE [LARGE SCALE GENOMIC DNA]</scope>
    <source>
        <strain evidence="3">HD-03</strain>
    </source>
</reference>
<dbReference type="InterPro" id="IPR010093">
    <property type="entry name" value="SinI_DNA-bd"/>
</dbReference>
<dbReference type="NCBIfam" id="TIGR01764">
    <property type="entry name" value="excise"/>
    <property type="match status" value="1"/>
</dbReference>
<evidence type="ECO:0000313" key="2">
    <source>
        <dbReference type="EMBL" id="CDQ23998.1"/>
    </source>
</evidence>
<gene>
    <name evidence="2" type="ORF">BN983_02260</name>
</gene>
<name>A0A024P5E0_9BACI</name>